<name>A0AAI8DGK2_MAMSC</name>
<evidence type="ECO:0000313" key="1">
    <source>
        <dbReference type="EMBL" id="ASE33660.1"/>
    </source>
</evidence>
<gene>
    <name evidence="1" type="ORF">CEP64_03320</name>
</gene>
<proteinExistence type="predicted"/>
<dbReference type="RefSeq" id="WP_048540625.1">
    <property type="nucleotide sequence ID" value="NZ_CP022046.2"/>
</dbReference>
<dbReference type="KEGG" id="sscu:CEP64_03320"/>
<dbReference type="AlphaFoldDB" id="A0AAI8DGK2"/>
<evidence type="ECO:0000313" key="2">
    <source>
        <dbReference type="Proteomes" id="UP000197058"/>
    </source>
</evidence>
<accession>A0AAI8DGK2</accession>
<reference evidence="2" key="1">
    <citation type="submission" date="2017-06" db="EMBL/GenBank/DDBJ databases">
        <title>FDA dAtabase for Regulatory Grade micrObial Sequences (FDA-ARGOS): Supporting development and validation of Infectious Disease Dx tests.</title>
        <authorList>
            <person name="Goldberg B."/>
            <person name="Campos J."/>
            <person name="Tallon L."/>
            <person name="Sadzewicz L."/>
            <person name="Sengamalay N."/>
            <person name="Ott S."/>
            <person name="Godinez A."/>
            <person name="Nagaraj S."/>
            <person name="Vavikolanu K."/>
            <person name="Nadendla S."/>
            <person name="George J."/>
            <person name="Geyer C."/>
            <person name="Sichtig H."/>
        </authorList>
    </citation>
    <scope>NUCLEOTIDE SEQUENCE [LARGE SCALE GENOMIC DNA]</scope>
    <source>
        <strain evidence="2">FDAARGOS_285</strain>
    </source>
</reference>
<sequence length="190" mass="22413">MRYERNVLISPRLENDKCHQLKALSHNLKVPSKDELYAILESIEYDQPFLKSITIGTSNEKEMINTAFHLKAIIEYMWYERKKSEVYVNIVIWKNHVGSSKKYVDKFMKYEPDAWIILGSHIGFCNLLKRLYRFESWDANRTYCSNALLSQLMFQIVGEKYFEHINSINHLGKPIIIEDGKIISKYNAIV</sequence>
<organism evidence="1 2">
    <name type="scientific">Mammaliicoccus sciuri</name>
    <name type="common">Staphylococcus sciuri</name>
    <dbReference type="NCBI Taxonomy" id="1296"/>
    <lineage>
        <taxon>Bacteria</taxon>
        <taxon>Bacillati</taxon>
        <taxon>Bacillota</taxon>
        <taxon>Bacilli</taxon>
        <taxon>Bacillales</taxon>
        <taxon>Staphylococcaceae</taxon>
        <taxon>Mammaliicoccus</taxon>
    </lineage>
</organism>
<dbReference type="EMBL" id="CP022046">
    <property type="protein sequence ID" value="ASE33660.1"/>
    <property type="molecule type" value="Genomic_DNA"/>
</dbReference>
<protein>
    <submittedName>
        <fullName evidence="1">Uncharacterized protein</fullName>
    </submittedName>
</protein>
<dbReference type="GeneID" id="48592297"/>
<dbReference type="Proteomes" id="UP000197058">
    <property type="component" value="Chromosome"/>
</dbReference>